<name>A0AAW6CY60_9FIRM</name>
<dbReference type="Gene3D" id="3.30.700.10">
    <property type="entry name" value="Glycoprotein, Type 4 Pilin"/>
    <property type="match status" value="1"/>
</dbReference>
<proteinExistence type="predicted"/>
<dbReference type="PANTHER" id="PTHR30093">
    <property type="entry name" value="GENERAL SECRETION PATHWAY PROTEIN G"/>
    <property type="match status" value="1"/>
</dbReference>
<dbReference type="Proteomes" id="UP001210809">
    <property type="component" value="Unassembled WGS sequence"/>
</dbReference>
<dbReference type="EMBL" id="JAQLXW010000014">
    <property type="protein sequence ID" value="MDB8004452.1"/>
    <property type="molecule type" value="Genomic_DNA"/>
</dbReference>
<keyword evidence="1" id="KW-1133">Transmembrane helix</keyword>
<dbReference type="PROSITE" id="PS00409">
    <property type="entry name" value="PROKAR_NTER_METHYL"/>
    <property type="match status" value="1"/>
</dbReference>
<feature type="transmembrane region" description="Helical" evidence="1">
    <location>
        <begin position="20"/>
        <end position="41"/>
    </location>
</feature>
<protein>
    <submittedName>
        <fullName evidence="2">Prepilin-type N-terminal cleavage/methylation domain-containing protein</fullName>
    </submittedName>
</protein>
<evidence type="ECO:0000313" key="2">
    <source>
        <dbReference type="EMBL" id="MDB8004452.1"/>
    </source>
</evidence>
<keyword evidence="1" id="KW-0472">Membrane</keyword>
<accession>A0AAW6CY60</accession>
<evidence type="ECO:0000256" key="1">
    <source>
        <dbReference type="SAM" id="Phobius"/>
    </source>
</evidence>
<dbReference type="InterPro" id="IPR012902">
    <property type="entry name" value="N_methyl_site"/>
</dbReference>
<comment type="caution">
    <text evidence="2">The sequence shown here is derived from an EMBL/GenBank/DDBJ whole genome shotgun (WGS) entry which is preliminary data.</text>
</comment>
<dbReference type="NCBIfam" id="TIGR02532">
    <property type="entry name" value="IV_pilin_GFxxxE"/>
    <property type="match status" value="1"/>
</dbReference>
<dbReference type="SUPFAM" id="SSF54523">
    <property type="entry name" value="Pili subunits"/>
    <property type="match status" value="1"/>
</dbReference>
<dbReference type="InterPro" id="IPR045584">
    <property type="entry name" value="Pilin-like"/>
</dbReference>
<keyword evidence="1" id="KW-0812">Transmembrane</keyword>
<evidence type="ECO:0000313" key="3">
    <source>
        <dbReference type="Proteomes" id="UP001210809"/>
    </source>
</evidence>
<sequence>MIKKLQKLKAKKGFTLVELIVVIAIIGVLAAILIPTMLGFVTNSRVTSANTTASEVQKQINQFLTDSDTAGYGPLKGTATTTIAIEISGGTWNVTVSDPTAFKTGNAITWTASGTGTAGATKVGVTNATDLLAINLADLFPSVSNGAINANVISGSCTAVWYTADASTVAAVTGAPGFGADAQHAWATDPFAWDNSTAGITTDGFTVGTAPVLSLG</sequence>
<dbReference type="AlphaFoldDB" id="A0AAW6CY60"/>
<gene>
    <name evidence="2" type="ORF">PNE09_10305</name>
</gene>
<reference evidence="2" key="1">
    <citation type="submission" date="2023-01" db="EMBL/GenBank/DDBJ databases">
        <title>Human gut microbiome strain richness.</title>
        <authorList>
            <person name="Chen-Liaw A."/>
        </authorList>
    </citation>
    <scope>NUCLEOTIDE SEQUENCE</scope>
    <source>
        <strain evidence="2">1001283st1_G1_1001283B150217_161031</strain>
    </source>
</reference>
<organism evidence="2 3">
    <name type="scientific">[Eubacterium] siraeum</name>
    <dbReference type="NCBI Taxonomy" id="39492"/>
    <lineage>
        <taxon>Bacteria</taxon>
        <taxon>Bacillati</taxon>
        <taxon>Bacillota</taxon>
        <taxon>Clostridia</taxon>
        <taxon>Eubacteriales</taxon>
        <taxon>Oscillospiraceae</taxon>
        <taxon>Oscillospiraceae incertae sedis</taxon>
    </lineage>
</organism>
<dbReference type="Pfam" id="PF07963">
    <property type="entry name" value="N_methyl"/>
    <property type="match status" value="1"/>
</dbReference>